<comment type="subcellular location">
    <subcellularLocation>
        <location evidence="6">Cell inner membrane</location>
        <topology evidence="6">Single-pass membrane protein</topology>
    </subcellularLocation>
</comment>
<comment type="function">
    <text evidence="6">Involved in the assembly of lipopolysaccharide (LPS). Required for the translocation of LPS from the inner membrane to the outer membrane. Facilitates the transfer of LPS from the inner membrane to the periplasmic protein LptA. Could be a docking site for LptA.</text>
</comment>
<accession>A0ABV9JM16</accession>
<dbReference type="PIRSF" id="PIRSF028513">
    <property type="entry name" value="LptC"/>
    <property type="match status" value="1"/>
</dbReference>
<keyword evidence="8" id="KW-1185">Reference proteome</keyword>
<protein>
    <recommendedName>
        <fullName evidence="6">Lipopolysaccharide export system protein LptC</fullName>
    </recommendedName>
</protein>
<dbReference type="Gene3D" id="2.60.450.10">
    <property type="entry name" value="Lipopolysaccharide (LPS) transport protein A like domain"/>
    <property type="match status" value="1"/>
</dbReference>
<proteinExistence type="inferred from homology"/>
<keyword evidence="5 6" id="KW-0472">Membrane</keyword>
<dbReference type="RefSeq" id="WP_377333785.1">
    <property type="nucleotide sequence ID" value="NZ_JBHSGB010000010.1"/>
</dbReference>
<organism evidence="7 8">
    <name type="scientific">Rheinheimera marina</name>
    <dbReference type="NCBI Taxonomy" id="1774958"/>
    <lineage>
        <taxon>Bacteria</taxon>
        <taxon>Pseudomonadati</taxon>
        <taxon>Pseudomonadota</taxon>
        <taxon>Gammaproteobacteria</taxon>
        <taxon>Chromatiales</taxon>
        <taxon>Chromatiaceae</taxon>
        <taxon>Rheinheimera</taxon>
    </lineage>
</organism>
<comment type="similarity">
    <text evidence="6">Belongs to the LptC family.</text>
</comment>
<comment type="subunit">
    <text evidence="6">Component of the lipopolysaccharide transport and assembly complex. Interacts with LptA and the LptBFG transporter complex.</text>
</comment>
<dbReference type="PANTHER" id="PTHR37481:SF1">
    <property type="entry name" value="LIPOPOLYSACCHARIDE EXPORT SYSTEM PROTEIN LPTC"/>
    <property type="match status" value="1"/>
</dbReference>
<keyword evidence="2 6" id="KW-0997">Cell inner membrane</keyword>
<evidence type="ECO:0000256" key="3">
    <source>
        <dbReference type="ARBA" id="ARBA00022692"/>
    </source>
</evidence>
<dbReference type="HAMAP" id="MF_01915">
    <property type="entry name" value="LPS_assembly_LptC"/>
    <property type="match status" value="1"/>
</dbReference>
<dbReference type="PANTHER" id="PTHR37481">
    <property type="entry name" value="LIPOPOLYSACCHARIDE EXPORT SYSTEM PROTEIN LPTC"/>
    <property type="match status" value="1"/>
</dbReference>
<comment type="caution">
    <text evidence="7">The sequence shown here is derived from an EMBL/GenBank/DDBJ whole genome shotgun (WGS) entry which is preliminary data.</text>
</comment>
<dbReference type="InterPro" id="IPR010664">
    <property type="entry name" value="LipoPS_assembly_LptC-rel"/>
</dbReference>
<dbReference type="NCBIfam" id="TIGR04409">
    <property type="entry name" value="LptC_YrbK"/>
    <property type="match status" value="1"/>
</dbReference>
<name>A0ABV9JM16_9GAMM</name>
<gene>
    <name evidence="6 7" type="primary">lptC</name>
    <name evidence="7" type="ORF">ACFO3I_09815</name>
</gene>
<evidence type="ECO:0000256" key="4">
    <source>
        <dbReference type="ARBA" id="ARBA00022989"/>
    </source>
</evidence>
<keyword evidence="1 6" id="KW-1003">Cell membrane</keyword>
<evidence type="ECO:0000256" key="1">
    <source>
        <dbReference type="ARBA" id="ARBA00022475"/>
    </source>
</evidence>
<dbReference type="InterPro" id="IPR052363">
    <property type="entry name" value="LPS_export_LptC"/>
</dbReference>
<evidence type="ECO:0000256" key="6">
    <source>
        <dbReference type="HAMAP-Rule" id="MF_01915"/>
    </source>
</evidence>
<reference evidence="8" key="1">
    <citation type="journal article" date="2019" name="Int. J. Syst. Evol. Microbiol.">
        <title>The Global Catalogue of Microorganisms (GCM) 10K type strain sequencing project: providing services to taxonomists for standard genome sequencing and annotation.</title>
        <authorList>
            <consortium name="The Broad Institute Genomics Platform"/>
            <consortium name="The Broad Institute Genome Sequencing Center for Infectious Disease"/>
            <person name="Wu L."/>
            <person name="Ma J."/>
        </authorList>
    </citation>
    <scope>NUCLEOTIDE SEQUENCE [LARGE SCALE GENOMIC DNA]</scope>
    <source>
        <strain evidence="8">DT28</strain>
    </source>
</reference>
<keyword evidence="3 6" id="KW-0812">Transmembrane</keyword>
<evidence type="ECO:0000256" key="2">
    <source>
        <dbReference type="ARBA" id="ARBA00022519"/>
    </source>
</evidence>
<dbReference type="Proteomes" id="UP001595962">
    <property type="component" value="Unassembled WGS sequence"/>
</dbReference>
<evidence type="ECO:0000256" key="5">
    <source>
        <dbReference type="ARBA" id="ARBA00023136"/>
    </source>
</evidence>
<evidence type="ECO:0000313" key="7">
    <source>
        <dbReference type="EMBL" id="MFC4655305.1"/>
    </source>
</evidence>
<dbReference type="InterPro" id="IPR026265">
    <property type="entry name" value="LptC"/>
</dbReference>
<keyword evidence="4 6" id="KW-1133">Transmembrane helix</keyword>
<dbReference type="Pfam" id="PF06835">
    <property type="entry name" value="LptC"/>
    <property type="match status" value="1"/>
</dbReference>
<evidence type="ECO:0000313" key="8">
    <source>
        <dbReference type="Proteomes" id="UP001595962"/>
    </source>
</evidence>
<sequence length="184" mass="21641">MIKQFLWWLLVAVGAAVMFSLLMQQQEPQVQQAQENQPDFIATNMTRFVYDQEGHLSDLIRAQRMEHFERFGFIQFEYPIYTLYQQKAAMWQVTSEQAVLYPDDKLILERRVELRSMSPDSLFTRIETPAVELLLADNQLQSTEQVRIFGHGFQISGKGMQADLNQQLIELKQHTKTVYYNEDN</sequence>
<dbReference type="EMBL" id="JBHSGB010000010">
    <property type="protein sequence ID" value="MFC4655305.1"/>
    <property type="molecule type" value="Genomic_DNA"/>
</dbReference>